<keyword evidence="1" id="KW-1133">Transmembrane helix</keyword>
<keyword evidence="1" id="KW-0472">Membrane</keyword>
<evidence type="ECO:0000256" key="1">
    <source>
        <dbReference type="SAM" id="Phobius"/>
    </source>
</evidence>
<comment type="caution">
    <text evidence="2">The sequence shown here is derived from an EMBL/GenBank/DDBJ whole genome shotgun (WGS) entry which is preliminary data.</text>
</comment>
<proteinExistence type="predicted"/>
<organism evidence="2 3">
    <name type="scientific">Aliarcobacter cryaerophilus</name>
    <dbReference type="NCBI Taxonomy" id="28198"/>
    <lineage>
        <taxon>Bacteria</taxon>
        <taxon>Pseudomonadati</taxon>
        <taxon>Campylobacterota</taxon>
        <taxon>Epsilonproteobacteria</taxon>
        <taxon>Campylobacterales</taxon>
        <taxon>Arcobacteraceae</taxon>
        <taxon>Aliarcobacter</taxon>
    </lineage>
</organism>
<reference evidence="2 3" key="1">
    <citation type="submission" date="2017-09" db="EMBL/GenBank/DDBJ databases">
        <title>Reassesment of A. cryaerophilus.</title>
        <authorList>
            <person name="Perez-Cataluna A."/>
            <person name="Collado L."/>
            <person name="Salgado O."/>
            <person name="Lefinanco V."/>
            <person name="Figueras M.J."/>
        </authorList>
    </citation>
    <scope>NUCLEOTIDE SEQUENCE [LARGE SCALE GENOMIC DNA]</scope>
    <source>
        <strain evidence="2 3">LMG 10210</strain>
    </source>
</reference>
<evidence type="ECO:0000313" key="2">
    <source>
        <dbReference type="EMBL" id="PRM96017.1"/>
    </source>
</evidence>
<dbReference type="Proteomes" id="UP000238281">
    <property type="component" value="Unassembled WGS sequence"/>
</dbReference>
<dbReference type="RefSeq" id="WP_105914949.1">
    <property type="nucleotide sequence ID" value="NZ_NXGE01000001.1"/>
</dbReference>
<feature type="transmembrane region" description="Helical" evidence="1">
    <location>
        <begin position="115"/>
        <end position="133"/>
    </location>
</feature>
<keyword evidence="1" id="KW-0812">Transmembrane</keyword>
<sequence>MNKEERVFLEYFVNTMEQEGLTLKAVYISFTQEELQKINKIYSTNISMSQMETNLNKLLSHEHLKHAFIGEDKFSGLQLTLKGLGVVNSLKKKEESNKNKGMLKRVSDYVEDHKGIFLVLGFLITLITLFLKFKGN</sequence>
<evidence type="ECO:0000313" key="3">
    <source>
        <dbReference type="Proteomes" id="UP000238281"/>
    </source>
</evidence>
<dbReference type="AlphaFoldDB" id="A0A2S9TB07"/>
<dbReference type="EMBL" id="NXGE01000001">
    <property type="protein sequence ID" value="PRM96017.1"/>
    <property type="molecule type" value="Genomic_DNA"/>
</dbReference>
<protein>
    <submittedName>
        <fullName evidence="2">Uncharacterized protein</fullName>
    </submittedName>
</protein>
<name>A0A2S9TB07_9BACT</name>
<gene>
    <name evidence="2" type="ORF">CJ673_03825</name>
</gene>
<accession>A0A2S9TB07</accession>